<dbReference type="InterPro" id="IPR006665">
    <property type="entry name" value="OmpA-like"/>
</dbReference>
<dbReference type="CDD" id="cd07185">
    <property type="entry name" value="OmpA_C-like"/>
    <property type="match status" value="1"/>
</dbReference>
<dbReference type="Gene3D" id="1.25.40.10">
    <property type="entry name" value="Tetratricopeptide repeat domain"/>
    <property type="match status" value="1"/>
</dbReference>
<organism evidence="7 8">
    <name type="scientific">Nocardiopsis changdeensis</name>
    <dbReference type="NCBI Taxonomy" id="2831969"/>
    <lineage>
        <taxon>Bacteria</taxon>
        <taxon>Bacillati</taxon>
        <taxon>Actinomycetota</taxon>
        <taxon>Actinomycetes</taxon>
        <taxon>Streptosporangiales</taxon>
        <taxon>Nocardiopsidaceae</taxon>
        <taxon>Nocardiopsis</taxon>
    </lineage>
</organism>
<dbReference type="Gene3D" id="3.30.1330.60">
    <property type="entry name" value="OmpA-like domain"/>
    <property type="match status" value="1"/>
</dbReference>
<evidence type="ECO:0000256" key="3">
    <source>
        <dbReference type="PROSITE-ProRule" id="PRU00473"/>
    </source>
</evidence>
<dbReference type="InterPro" id="IPR005158">
    <property type="entry name" value="BTAD"/>
</dbReference>
<dbReference type="PANTHER" id="PTHR35807">
    <property type="entry name" value="TRANSCRIPTIONAL REGULATOR REDD-RELATED"/>
    <property type="match status" value="1"/>
</dbReference>
<evidence type="ECO:0000259" key="6">
    <source>
        <dbReference type="PROSITE" id="PS51123"/>
    </source>
</evidence>
<sequence>MSRSPWSIAAEALATVLMLVGPPLLASVLGWPPQRTEMSWTWLMQYLRGGTLPSAAVITAAVVALWAVWAAHLVIVVLDVVAVLRGLVPRVGLIRLVWVLSAGGATAATTTTASWADTTTFVAGEEEAGPQEAMSGRGGEQAGDERIHRVRTLSHFGFDSAELTPQMRESLAATVEMISELGDPDAPVVVTGHTDPTGDPVYNQDLSERRAQVVVDHLKERTGRDDVRFEVQGAGEDRPPEEAGVSYERYRRVEIAYTLRPAPDPVSAPSADTQEQRSSPEDRGETVQVEVVASEETAAAAHPVLIGAAAGAAGLGVGYAAGRHKGALRHRHSPSGTDEREGSIPSAGDAPPPEPDDDLVRRDPEGVARGVVDVDGFVLVAEETRVRGNEGVGLTGLHAEAALRAMVTDHLPGPVIATESALTALGGPDAVPTGVQKVESAHEALIEVDILMLHTAREGLSGERSTEAVEGRQAPLVVCTDQDFTARESPRPAGSSGGVVCVLGGTGAGVVLEFQSPDRVSMTAPIHREISDRPRLSARGTSSGEEPAETDLPKGDTAEAVNGPAPAHPGGEAEQTSPERVQVRLLSPHLVCEVDGQAVQGFRSSSLALLAVLALKGGVKGISDQELLGCLAPDTDVERARRLRSNAVTSLRNTVRKALDLSSEAPVIEKEGGFYRLQDGLFDVDVHRFWKLRKEASKEEDGASTRALKEAIGLYKSDLLSDSDEEWLGRYRRRLQMEFSDTCTRLIKGTKDAEEKVSLIDLALHVDPMNEVLHREKMIQYSQMGRKEMVHRSFREMKEILSHFGARPDAISQDLFRDLTG</sequence>
<feature type="region of interest" description="Disordered" evidence="4">
    <location>
        <begin position="523"/>
        <end position="579"/>
    </location>
</feature>
<dbReference type="SUPFAM" id="SSF103088">
    <property type="entry name" value="OmpA-like"/>
    <property type="match status" value="1"/>
</dbReference>
<feature type="transmembrane region" description="Helical" evidence="5">
    <location>
        <begin position="96"/>
        <end position="116"/>
    </location>
</feature>
<dbReference type="SMART" id="SM01043">
    <property type="entry name" value="BTAD"/>
    <property type="match status" value="1"/>
</dbReference>
<evidence type="ECO:0000256" key="1">
    <source>
        <dbReference type="ARBA" id="ARBA00004370"/>
    </source>
</evidence>
<feature type="domain" description="OmpA-like" evidence="6">
    <location>
        <begin position="143"/>
        <end position="261"/>
    </location>
</feature>
<dbReference type="Pfam" id="PF03704">
    <property type="entry name" value="BTAD"/>
    <property type="match status" value="1"/>
</dbReference>
<dbReference type="InterPro" id="IPR006664">
    <property type="entry name" value="OMP_bac"/>
</dbReference>
<dbReference type="RefSeq" id="WP_220563722.1">
    <property type="nucleotide sequence ID" value="NZ_CP074133.1"/>
</dbReference>
<name>A0ABX8BNQ9_9ACTN</name>
<evidence type="ECO:0000256" key="2">
    <source>
        <dbReference type="ARBA" id="ARBA00023136"/>
    </source>
</evidence>
<feature type="compositionally biased region" description="Basic and acidic residues" evidence="4">
    <location>
        <begin position="526"/>
        <end position="535"/>
    </location>
</feature>
<keyword evidence="2 3" id="KW-0472">Membrane</keyword>
<keyword evidence="8" id="KW-1185">Reference proteome</keyword>
<proteinExistence type="predicted"/>
<dbReference type="InterPro" id="IPR036388">
    <property type="entry name" value="WH-like_DNA-bd_sf"/>
</dbReference>
<evidence type="ECO:0000256" key="4">
    <source>
        <dbReference type="SAM" id="MobiDB-lite"/>
    </source>
</evidence>
<dbReference type="InterPro" id="IPR051677">
    <property type="entry name" value="AfsR-DnrI-RedD_regulator"/>
</dbReference>
<dbReference type="InterPro" id="IPR036737">
    <property type="entry name" value="OmpA-like_sf"/>
</dbReference>
<feature type="region of interest" description="Disordered" evidence="4">
    <location>
        <begin position="326"/>
        <end position="362"/>
    </location>
</feature>
<keyword evidence="5" id="KW-1133">Transmembrane helix</keyword>
<dbReference type="PRINTS" id="PR01021">
    <property type="entry name" value="OMPADOMAIN"/>
</dbReference>
<dbReference type="Proteomes" id="UP000676079">
    <property type="component" value="Chromosome"/>
</dbReference>
<feature type="compositionally biased region" description="Basic and acidic residues" evidence="4">
    <location>
        <begin position="274"/>
        <end position="285"/>
    </location>
</feature>
<dbReference type="Pfam" id="PF00691">
    <property type="entry name" value="OmpA"/>
    <property type="match status" value="1"/>
</dbReference>
<dbReference type="PROSITE" id="PS51123">
    <property type="entry name" value="OMPA_2"/>
    <property type="match status" value="1"/>
</dbReference>
<feature type="transmembrane region" description="Helical" evidence="5">
    <location>
        <begin position="54"/>
        <end position="84"/>
    </location>
</feature>
<protein>
    <submittedName>
        <fullName evidence="7">OmpA family protein</fullName>
    </submittedName>
</protein>
<feature type="region of interest" description="Disordered" evidence="4">
    <location>
        <begin position="260"/>
        <end position="288"/>
    </location>
</feature>
<comment type="subcellular location">
    <subcellularLocation>
        <location evidence="1">Membrane</location>
    </subcellularLocation>
</comment>
<gene>
    <name evidence="7" type="ORF">KGD84_30070</name>
</gene>
<evidence type="ECO:0000313" key="8">
    <source>
        <dbReference type="Proteomes" id="UP000676079"/>
    </source>
</evidence>
<dbReference type="Gene3D" id="1.10.10.10">
    <property type="entry name" value="Winged helix-like DNA-binding domain superfamily/Winged helix DNA-binding domain"/>
    <property type="match status" value="1"/>
</dbReference>
<reference evidence="7 8" key="1">
    <citation type="submission" date="2021-05" db="EMBL/GenBank/DDBJ databases">
        <title>Direct Submission.</title>
        <authorList>
            <person name="Li K."/>
            <person name="Gao J."/>
        </authorList>
    </citation>
    <scope>NUCLEOTIDE SEQUENCE [LARGE SCALE GENOMIC DNA]</scope>
    <source>
        <strain evidence="7 8">Mg02</strain>
    </source>
</reference>
<accession>A0ABX8BNQ9</accession>
<dbReference type="EMBL" id="CP074133">
    <property type="protein sequence ID" value="QUX22506.1"/>
    <property type="molecule type" value="Genomic_DNA"/>
</dbReference>
<evidence type="ECO:0000313" key="7">
    <source>
        <dbReference type="EMBL" id="QUX22506.1"/>
    </source>
</evidence>
<keyword evidence="5" id="KW-0812">Transmembrane</keyword>
<dbReference type="InterPro" id="IPR011990">
    <property type="entry name" value="TPR-like_helical_dom_sf"/>
</dbReference>
<evidence type="ECO:0000256" key="5">
    <source>
        <dbReference type="SAM" id="Phobius"/>
    </source>
</evidence>
<dbReference type="PANTHER" id="PTHR35807:SF3">
    <property type="entry name" value="BLL5740 PROTEIN"/>
    <property type="match status" value="1"/>
</dbReference>